<proteinExistence type="predicted"/>
<reference evidence="1" key="1">
    <citation type="submission" date="2016-04" db="EMBL/GenBank/DDBJ databases">
        <authorList>
            <person name="Evans L.H."/>
            <person name="Alamgir A."/>
            <person name="Owens N."/>
            <person name="Weber N.D."/>
            <person name="Virtaneva K."/>
            <person name="Barbian K."/>
            <person name="Babar A."/>
            <person name="Rosenke K."/>
        </authorList>
    </citation>
    <scope>NUCLEOTIDE SEQUENCE</scope>
    <source>
        <strain evidence="1">86</strain>
    </source>
</reference>
<protein>
    <recommendedName>
        <fullName evidence="2">Phosphatidate cytidylyltransferase</fullName>
    </recommendedName>
</protein>
<organism evidence="1">
    <name type="scientific">uncultured Alphaproteobacteria bacterium</name>
    <dbReference type="NCBI Taxonomy" id="91750"/>
    <lineage>
        <taxon>Bacteria</taxon>
        <taxon>Pseudomonadati</taxon>
        <taxon>Pseudomonadota</taxon>
        <taxon>Alphaproteobacteria</taxon>
        <taxon>environmental samples</taxon>
    </lineage>
</organism>
<sequence>MTASLAAIVAADLARPLRADAAAMAHEIAARHGDAVAAVLFYGAGLRVESDPTAILDLYVLVDDERAVFRNAISATACRVLPPNVLFLPSNAPDNAGFKVAVISRRAFRARLAPESRDTTLWARFCQPARLAWARDDAARAWAEDACAAAAATALHWAARLGPETGTAQDYWRALFRATYAAELRVEGGGRADAIVGWAEDRYAALLAASDAFVPEGDDIYRRRASAAEAERAQAAWARRRRWGKALNAARLIKAAFTFAGGGDYIAAKLARHAGQPVELGPWQRRHPLLAAPFVLAALRRKGIVR</sequence>
<dbReference type="EMBL" id="FLUO01000001">
    <property type="protein sequence ID" value="SBW07834.1"/>
    <property type="molecule type" value="Genomic_DNA"/>
</dbReference>
<evidence type="ECO:0000313" key="1">
    <source>
        <dbReference type="EMBL" id="SBW07834.1"/>
    </source>
</evidence>
<dbReference type="AlphaFoldDB" id="A0A212K7Z2"/>
<gene>
    <name evidence="1" type="ORF">KL86APRO_12292</name>
</gene>
<name>A0A212K7Z2_9PROT</name>
<accession>A0A212K7Z2</accession>
<evidence type="ECO:0008006" key="2">
    <source>
        <dbReference type="Google" id="ProtNLM"/>
    </source>
</evidence>